<keyword evidence="12" id="KW-1185">Reference proteome</keyword>
<dbReference type="AlphaFoldDB" id="A0AAV6GAG0"/>
<comment type="subcellular location">
    <subcellularLocation>
        <location evidence="1">Secreted</location>
        <location evidence="1">Extracellular space</location>
    </subcellularLocation>
</comment>
<comment type="caution">
    <text evidence="11">The sequence shown here is derived from an EMBL/GenBank/DDBJ whole genome shotgun (WGS) entry which is preliminary data.</text>
</comment>
<evidence type="ECO:0000313" key="12">
    <source>
        <dbReference type="Proteomes" id="UP000823561"/>
    </source>
</evidence>
<keyword evidence="2" id="KW-0964">Secreted</keyword>
<evidence type="ECO:0000256" key="6">
    <source>
        <dbReference type="ARBA" id="ARBA00023246"/>
    </source>
</evidence>
<dbReference type="GO" id="GO:0005615">
    <property type="term" value="C:extracellular space"/>
    <property type="evidence" value="ECO:0007669"/>
    <property type="project" value="TreeGrafter"/>
</dbReference>
<feature type="transmembrane region" description="Helical" evidence="8">
    <location>
        <begin position="113"/>
        <end position="137"/>
    </location>
</feature>
<dbReference type="Proteomes" id="UP000823561">
    <property type="component" value="Chromosome 12"/>
</dbReference>
<evidence type="ECO:0000256" key="8">
    <source>
        <dbReference type="SAM" id="Phobius"/>
    </source>
</evidence>
<dbReference type="Gene3D" id="2.10.25.10">
    <property type="entry name" value="Laminin"/>
    <property type="match status" value="1"/>
</dbReference>
<keyword evidence="6" id="KW-0497">Mitogen</keyword>
<dbReference type="GO" id="GO:0008083">
    <property type="term" value="F:growth factor activity"/>
    <property type="evidence" value="ECO:0007669"/>
    <property type="project" value="UniProtKB-KW"/>
</dbReference>
<accession>A0AAV6GAG0</accession>
<keyword evidence="8" id="KW-1133">Transmembrane helix</keyword>
<evidence type="ECO:0000256" key="7">
    <source>
        <dbReference type="PROSITE-ProRule" id="PRU00076"/>
    </source>
</evidence>
<feature type="signal peptide" evidence="9">
    <location>
        <begin position="1"/>
        <end position="23"/>
    </location>
</feature>
<dbReference type="InterPro" id="IPR000742">
    <property type="entry name" value="EGF"/>
</dbReference>
<keyword evidence="9" id="KW-0732">Signal</keyword>
<dbReference type="PROSITE" id="PS50026">
    <property type="entry name" value="EGF_3"/>
    <property type="match status" value="1"/>
</dbReference>
<dbReference type="SUPFAM" id="SSF57196">
    <property type="entry name" value="EGF/Laminin"/>
    <property type="match status" value="1"/>
</dbReference>
<proteinExistence type="predicted"/>
<evidence type="ECO:0000313" key="11">
    <source>
        <dbReference type="EMBL" id="KAG5272038.1"/>
    </source>
</evidence>
<dbReference type="PANTHER" id="PTHR10740">
    <property type="entry name" value="TRANSFORMING GROWTH FACTOR ALPHA"/>
    <property type="match status" value="1"/>
</dbReference>
<dbReference type="PANTHER" id="PTHR10740:SF3">
    <property type="entry name" value="PROBETACELLULIN"/>
    <property type="match status" value="1"/>
</dbReference>
<evidence type="ECO:0000256" key="1">
    <source>
        <dbReference type="ARBA" id="ARBA00004239"/>
    </source>
</evidence>
<reference evidence="11" key="1">
    <citation type="submission" date="2020-10" db="EMBL/GenBank/DDBJ databases">
        <title>Chromosome-scale genome assembly of the Allis shad, Alosa alosa.</title>
        <authorList>
            <person name="Margot Z."/>
            <person name="Christophe K."/>
            <person name="Cabau C."/>
            <person name="Louis A."/>
            <person name="Berthelot C."/>
            <person name="Parey E."/>
            <person name="Roest Crollius H."/>
            <person name="Montfort J."/>
            <person name="Robinson-Rechavi M."/>
            <person name="Bucao C."/>
            <person name="Bouchez O."/>
            <person name="Gislard M."/>
            <person name="Lluch J."/>
            <person name="Milhes M."/>
            <person name="Lampietro C."/>
            <person name="Lopez Roques C."/>
            <person name="Donnadieu C."/>
            <person name="Braasch I."/>
            <person name="Desvignes T."/>
            <person name="Postlethwait J."/>
            <person name="Bobe J."/>
            <person name="Guiguen Y."/>
        </authorList>
    </citation>
    <scope>NUCLEOTIDE SEQUENCE</scope>
    <source>
        <strain evidence="11">M-15738</strain>
        <tissue evidence="11">Blood</tissue>
    </source>
</reference>
<evidence type="ECO:0000256" key="2">
    <source>
        <dbReference type="ARBA" id="ARBA00022525"/>
    </source>
</evidence>
<protein>
    <recommendedName>
        <fullName evidence="10">EGF-like domain-containing protein</fullName>
    </recommendedName>
</protein>
<feature type="disulfide bond" evidence="7">
    <location>
        <begin position="89"/>
        <end position="98"/>
    </location>
</feature>
<dbReference type="PROSITE" id="PS01186">
    <property type="entry name" value="EGF_2"/>
    <property type="match status" value="1"/>
</dbReference>
<gene>
    <name evidence="11" type="ORF">AALO_G00160960</name>
</gene>
<feature type="domain" description="EGF-like" evidence="10">
    <location>
        <begin position="59"/>
        <end position="99"/>
    </location>
</feature>
<name>A0AAV6GAG0_9TELE</name>
<dbReference type="GO" id="GO:0051781">
    <property type="term" value="P:positive regulation of cell division"/>
    <property type="evidence" value="ECO:0007669"/>
    <property type="project" value="UniProtKB-KW"/>
</dbReference>
<comment type="caution">
    <text evidence="7">Lacks conserved residue(s) required for the propagation of feature annotation.</text>
</comment>
<keyword evidence="4" id="KW-0339">Growth factor</keyword>
<keyword evidence="3 7" id="KW-0245">EGF-like domain</keyword>
<dbReference type="GO" id="GO:0005154">
    <property type="term" value="F:epidermal growth factor receptor binding"/>
    <property type="evidence" value="ECO:0007669"/>
    <property type="project" value="TreeGrafter"/>
</dbReference>
<dbReference type="GO" id="GO:0007173">
    <property type="term" value="P:epidermal growth factor receptor signaling pathway"/>
    <property type="evidence" value="ECO:0007669"/>
    <property type="project" value="TreeGrafter"/>
</dbReference>
<keyword evidence="5 7" id="KW-1015">Disulfide bond</keyword>
<keyword evidence="8" id="KW-0812">Transmembrane</keyword>
<feature type="chain" id="PRO_5043630319" description="EGF-like domain-containing protein" evidence="9">
    <location>
        <begin position="24"/>
        <end position="180"/>
    </location>
</feature>
<evidence type="ECO:0000256" key="3">
    <source>
        <dbReference type="ARBA" id="ARBA00022536"/>
    </source>
</evidence>
<evidence type="ECO:0000256" key="9">
    <source>
        <dbReference type="SAM" id="SignalP"/>
    </source>
</evidence>
<evidence type="ECO:0000256" key="4">
    <source>
        <dbReference type="ARBA" id="ARBA00023030"/>
    </source>
</evidence>
<dbReference type="GO" id="GO:0045840">
    <property type="term" value="P:positive regulation of mitotic nuclear division"/>
    <property type="evidence" value="ECO:0007669"/>
    <property type="project" value="TreeGrafter"/>
</dbReference>
<organism evidence="11 12">
    <name type="scientific">Alosa alosa</name>
    <name type="common">allis shad</name>
    <dbReference type="NCBI Taxonomy" id="278164"/>
    <lineage>
        <taxon>Eukaryota</taxon>
        <taxon>Metazoa</taxon>
        <taxon>Chordata</taxon>
        <taxon>Craniata</taxon>
        <taxon>Vertebrata</taxon>
        <taxon>Euteleostomi</taxon>
        <taxon>Actinopterygii</taxon>
        <taxon>Neopterygii</taxon>
        <taxon>Teleostei</taxon>
        <taxon>Clupei</taxon>
        <taxon>Clupeiformes</taxon>
        <taxon>Clupeoidei</taxon>
        <taxon>Clupeidae</taxon>
        <taxon>Alosa</taxon>
    </lineage>
</organism>
<sequence length="180" mass="20356">MEKSYKLIFILITAIALCKHSQAEWNATKASANKTVSCTPNDNSSNCAVTKETHTWNSHFSKCPEQYKHYCIHGKCRFVTEQNTPSCRCASGYTGSRCEYYQFDWLIGDKRQIIIACVIAGLVLLIILLVFICVCTNRPKLCRKKKRREENKKDEIEKLRTIISSEASAPAPETLATNAV</sequence>
<keyword evidence="8" id="KW-0472">Membrane</keyword>
<dbReference type="GO" id="GO:0008284">
    <property type="term" value="P:positive regulation of cell population proliferation"/>
    <property type="evidence" value="ECO:0007669"/>
    <property type="project" value="TreeGrafter"/>
</dbReference>
<evidence type="ECO:0000256" key="5">
    <source>
        <dbReference type="ARBA" id="ARBA00023157"/>
    </source>
</evidence>
<dbReference type="PRINTS" id="PR00009">
    <property type="entry name" value="EGFTGF"/>
</dbReference>
<evidence type="ECO:0000259" key="10">
    <source>
        <dbReference type="PROSITE" id="PS50026"/>
    </source>
</evidence>
<dbReference type="FunFam" id="2.10.25.10:FF:000182">
    <property type="entry name" value="Protransforming growth factor alpha"/>
    <property type="match status" value="1"/>
</dbReference>
<dbReference type="PROSITE" id="PS00022">
    <property type="entry name" value="EGF_1"/>
    <property type="match status" value="1"/>
</dbReference>
<dbReference type="EMBL" id="JADWDJ010000012">
    <property type="protein sequence ID" value="KAG5272038.1"/>
    <property type="molecule type" value="Genomic_DNA"/>
</dbReference>